<dbReference type="NCBIfam" id="TIGR01988">
    <property type="entry name" value="Ubi-OHases"/>
    <property type="match status" value="1"/>
</dbReference>
<dbReference type="GO" id="GO:0004497">
    <property type="term" value="F:monooxygenase activity"/>
    <property type="evidence" value="ECO:0007669"/>
    <property type="project" value="UniProtKB-KW"/>
</dbReference>
<accession>A0A1N7KQ76</accession>
<feature type="domain" description="FAD-binding" evidence="8">
    <location>
        <begin position="5"/>
        <end position="321"/>
    </location>
</feature>
<dbReference type="PANTHER" id="PTHR43876">
    <property type="entry name" value="UBIQUINONE BIOSYNTHESIS MONOOXYGENASE COQ6, MITOCHONDRIAL"/>
    <property type="match status" value="1"/>
</dbReference>
<gene>
    <name evidence="9" type="ORF">SAMN05421795_10232</name>
</gene>
<dbReference type="GO" id="GO:0016705">
    <property type="term" value="F:oxidoreductase activity, acting on paired donors, with incorporation or reduction of molecular oxygen"/>
    <property type="evidence" value="ECO:0007669"/>
    <property type="project" value="InterPro"/>
</dbReference>
<keyword evidence="7" id="KW-0503">Monooxygenase</keyword>
<dbReference type="Proteomes" id="UP000186098">
    <property type="component" value="Unassembled WGS sequence"/>
</dbReference>
<dbReference type="PANTHER" id="PTHR43876:SF7">
    <property type="entry name" value="UBIQUINONE BIOSYNTHESIS MONOOXYGENASE COQ6, MITOCHONDRIAL"/>
    <property type="match status" value="1"/>
</dbReference>
<dbReference type="InterPro" id="IPR051205">
    <property type="entry name" value="UbiH/COQ6_monooxygenase"/>
</dbReference>
<dbReference type="Pfam" id="PF01494">
    <property type="entry name" value="FAD_binding_3"/>
    <property type="match status" value="1"/>
</dbReference>
<evidence type="ECO:0000256" key="1">
    <source>
        <dbReference type="ARBA" id="ARBA00001974"/>
    </source>
</evidence>
<sequence length="405" mass="42457">MEQDFDVVIAGGGLVGPALGLALAGAGLQVAVVDPAPRAERAEEGFDGRAYALAAGSQRMLAALGLWDDLAPESQPILKVVAADGRAGEGCAPWPLRFDAAEMEGGPLGFMLEDRFLYAALRGAMDRLTLIAGVAVNSQHETPAGIEVGLSDGRMLRARLLVGADGRRSGVAVRAGITRSGHDYGQTALVAAIAHERPHEGTAYQMFMSTGPLAILPLTGNRSSVVWSERSAAADAIAKLGDADFLGLLAPRFGDFLGEISLCGPRFSYPLGLTLADSYVAPRVALVGDAAHGVHPIAGQGLNMGLRDVAALAEVLVRARRLGMDIGRFEVLEQYQQWRRFDATTMGLGMDAVNRLFSNDNPILRAARDVGMGLVGAVGPLRRAFAREAAGTAGALPRLMRGQAL</sequence>
<keyword evidence="6" id="KW-0560">Oxidoreductase</keyword>
<evidence type="ECO:0000313" key="10">
    <source>
        <dbReference type="Proteomes" id="UP000186098"/>
    </source>
</evidence>
<evidence type="ECO:0000313" key="9">
    <source>
        <dbReference type="EMBL" id="SIS63646.1"/>
    </source>
</evidence>
<dbReference type="SUPFAM" id="SSF51905">
    <property type="entry name" value="FAD/NAD(P)-binding domain"/>
    <property type="match status" value="1"/>
</dbReference>
<dbReference type="STRING" id="407234.SAMN05421795_10232"/>
<dbReference type="GO" id="GO:0006744">
    <property type="term" value="P:ubiquinone biosynthetic process"/>
    <property type="evidence" value="ECO:0007669"/>
    <property type="project" value="UniProtKB-UniPathway"/>
</dbReference>
<evidence type="ECO:0000256" key="7">
    <source>
        <dbReference type="ARBA" id="ARBA00023033"/>
    </source>
</evidence>
<keyword evidence="4" id="KW-0285">Flavoprotein</keyword>
<evidence type="ECO:0000256" key="3">
    <source>
        <dbReference type="ARBA" id="ARBA00005349"/>
    </source>
</evidence>
<keyword evidence="5" id="KW-0274">FAD</keyword>
<dbReference type="GO" id="GO:0110142">
    <property type="term" value="C:ubiquinone biosynthesis complex"/>
    <property type="evidence" value="ECO:0007669"/>
    <property type="project" value="UniProtKB-ARBA"/>
</dbReference>
<protein>
    <submittedName>
        <fullName evidence="9">2-octaprenyl-6-methoxyphenol hydroxylase /2-octaprenyl-3-methyl-6-methoxy-1,4-benzoquinol hydroxylase</fullName>
    </submittedName>
</protein>
<evidence type="ECO:0000256" key="4">
    <source>
        <dbReference type="ARBA" id="ARBA00022630"/>
    </source>
</evidence>
<evidence type="ECO:0000256" key="2">
    <source>
        <dbReference type="ARBA" id="ARBA00004749"/>
    </source>
</evidence>
<dbReference type="InterPro" id="IPR002938">
    <property type="entry name" value="FAD-bd"/>
</dbReference>
<comment type="pathway">
    <text evidence="2">Cofactor biosynthesis; ubiquinone biosynthesis.</text>
</comment>
<name>A0A1N7KQ76_9RHOB</name>
<evidence type="ECO:0000256" key="5">
    <source>
        <dbReference type="ARBA" id="ARBA00022827"/>
    </source>
</evidence>
<reference evidence="10" key="1">
    <citation type="submission" date="2017-01" db="EMBL/GenBank/DDBJ databases">
        <authorList>
            <person name="Varghese N."/>
            <person name="Submissions S."/>
        </authorList>
    </citation>
    <scope>NUCLEOTIDE SEQUENCE [LARGE SCALE GENOMIC DNA]</scope>
    <source>
        <strain evidence="10">DSM 18714</strain>
    </source>
</reference>
<dbReference type="UniPathway" id="UPA00232"/>
<dbReference type="OrthoDB" id="9796623at2"/>
<evidence type="ECO:0000256" key="6">
    <source>
        <dbReference type="ARBA" id="ARBA00023002"/>
    </source>
</evidence>
<dbReference type="PROSITE" id="PS01304">
    <property type="entry name" value="UBIH"/>
    <property type="match status" value="1"/>
</dbReference>
<dbReference type="AlphaFoldDB" id="A0A1N7KQ76"/>
<comment type="similarity">
    <text evidence="3">Belongs to the UbiH/COQ6 family.</text>
</comment>
<dbReference type="InterPro" id="IPR036188">
    <property type="entry name" value="FAD/NAD-bd_sf"/>
</dbReference>
<organism evidence="9 10">
    <name type="scientific">Phaeovulum vinaykumarii</name>
    <dbReference type="NCBI Taxonomy" id="407234"/>
    <lineage>
        <taxon>Bacteria</taxon>
        <taxon>Pseudomonadati</taxon>
        <taxon>Pseudomonadota</taxon>
        <taxon>Alphaproteobacteria</taxon>
        <taxon>Rhodobacterales</taxon>
        <taxon>Paracoccaceae</taxon>
        <taxon>Phaeovulum</taxon>
    </lineage>
</organism>
<proteinExistence type="inferred from homology"/>
<keyword evidence="10" id="KW-1185">Reference proteome</keyword>
<dbReference type="RefSeq" id="WP_076363755.1">
    <property type="nucleotide sequence ID" value="NZ_FTOM01000002.1"/>
</dbReference>
<dbReference type="Gene3D" id="3.50.50.60">
    <property type="entry name" value="FAD/NAD(P)-binding domain"/>
    <property type="match status" value="2"/>
</dbReference>
<dbReference type="FunFam" id="3.50.50.60:FF:000021">
    <property type="entry name" value="Ubiquinone biosynthesis monooxygenase COQ6"/>
    <property type="match status" value="1"/>
</dbReference>
<comment type="cofactor">
    <cofactor evidence="1">
        <name>FAD</name>
        <dbReference type="ChEBI" id="CHEBI:57692"/>
    </cofactor>
</comment>
<dbReference type="PRINTS" id="PR00420">
    <property type="entry name" value="RNGMNOXGNASE"/>
</dbReference>
<dbReference type="InterPro" id="IPR010971">
    <property type="entry name" value="UbiH/COQ6"/>
</dbReference>
<dbReference type="InterPro" id="IPR018168">
    <property type="entry name" value="Ubi_Hdrlase_CS"/>
</dbReference>
<dbReference type="GO" id="GO:0071949">
    <property type="term" value="F:FAD binding"/>
    <property type="evidence" value="ECO:0007669"/>
    <property type="project" value="InterPro"/>
</dbReference>
<evidence type="ECO:0000259" key="8">
    <source>
        <dbReference type="Pfam" id="PF01494"/>
    </source>
</evidence>
<dbReference type="EMBL" id="FTOM01000002">
    <property type="protein sequence ID" value="SIS63646.1"/>
    <property type="molecule type" value="Genomic_DNA"/>
</dbReference>